<protein>
    <submittedName>
        <fullName evidence="2">Uncharacterized protein</fullName>
    </submittedName>
</protein>
<feature type="region of interest" description="Disordered" evidence="1">
    <location>
        <begin position="158"/>
        <end position="205"/>
    </location>
</feature>
<gene>
    <name evidence="2" type="ORF">EHP00_414</name>
</gene>
<feature type="compositionally biased region" description="Low complexity" evidence="1">
    <location>
        <begin position="172"/>
        <end position="199"/>
    </location>
</feature>
<proteinExistence type="predicted"/>
<dbReference type="EMBL" id="MNPJ01000001">
    <property type="protein sequence ID" value="OQS55875.1"/>
    <property type="molecule type" value="Genomic_DNA"/>
</dbReference>
<name>A0A1W0E9E0_9MICR</name>
<accession>A0A1W0E9E0</accession>
<evidence type="ECO:0000313" key="2">
    <source>
        <dbReference type="EMBL" id="OQS55875.1"/>
    </source>
</evidence>
<dbReference type="AlphaFoldDB" id="A0A1W0E9E0"/>
<keyword evidence="3" id="KW-1185">Reference proteome</keyword>
<organism evidence="2 3">
    <name type="scientific">Ecytonucleospora hepatopenaei</name>
    <dbReference type="NCBI Taxonomy" id="646526"/>
    <lineage>
        <taxon>Eukaryota</taxon>
        <taxon>Fungi</taxon>
        <taxon>Fungi incertae sedis</taxon>
        <taxon>Microsporidia</taxon>
        <taxon>Enterocytozoonidae</taxon>
        <taxon>Ecytonucleospora</taxon>
    </lineage>
</organism>
<evidence type="ECO:0000313" key="3">
    <source>
        <dbReference type="Proteomes" id="UP000192758"/>
    </source>
</evidence>
<dbReference type="VEuPathDB" id="MicrosporidiaDB:EHP00_414"/>
<feature type="compositionally biased region" description="Polar residues" evidence="1">
    <location>
        <begin position="159"/>
        <end position="171"/>
    </location>
</feature>
<comment type="caution">
    <text evidence="2">The sequence shown here is derived from an EMBL/GenBank/DDBJ whole genome shotgun (WGS) entry which is preliminary data.</text>
</comment>
<reference evidence="2 3" key="1">
    <citation type="journal article" date="2017" name="Environ. Microbiol.">
        <title>Decay of the glycolytic pathway and adaptation to intranuclear parasitism within Enterocytozoonidae microsporidia.</title>
        <authorList>
            <person name="Wiredu Boakye D."/>
            <person name="Jaroenlak P."/>
            <person name="Prachumwat A."/>
            <person name="Williams T.A."/>
            <person name="Bateman K.S."/>
            <person name="Itsathitphaisarn O."/>
            <person name="Sritunyalucksana K."/>
            <person name="Paszkiewicz K.H."/>
            <person name="Moore K.A."/>
            <person name="Stentiford G.D."/>
            <person name="Williams B.A."/>
        </authorList>
    </citation>
    <scope>NUCLEOTIDE SEQUENCE [LARGE SCALE GENOMIC DNA]</scope>
    <source>
        <strain evidence="2 3">TH1</strain>
    </source>
</reference>
<sequence length="222" mass="23861">MIWVTSIWGAHMHILASLNNEFGSRGNSPINDGFNFITDNEFFESGRQSADIVFGAANDVRSAVEQFFSSSNVLMSQMSPADQNSFRESMNRAQLPVQNMLGESNLPQGMSFGSPNIITNQPQTPMNPFQPPVTPQTPLNDAFISPPAPMDIPVVAAGNLSNEPNVSTPQMNPTTGPSTNTTTGANSSRSSTSSRSTTSSRKRNSASTVLFVQAVFLLSLLI</sequence>
<dbReference type="Proteomes" id="UP000192758">
    <property type="component" value="Unassembled WGS sequence"/>
</dbReference>
<evidence type="ECO:0000256" key="1">
    <source>
        <dbReference type="SAM" id="MobiDB-lite"/>
    </source>
</evidence>